<accession>A0A2P1PZL1</accession>
<proteinExistence type="predicted"/>
<dbReference type="Proteomes" id="UP000241074">
    <property type="component" value="Plasmid unnamed"/>
</dbReference>
<evidence type="ECO:0000256" key="1">
    <source>
        <dbReference type="SAM" id="Phobius"/>
    </source>
</evidence>
<keyword evidence="3" id="KW-1185">Reference proteome</keyword>
<organism evidence="2 3">
    <name type="scientific">Ahniella affigens</name>
    <dbReference type="NCBI Taxonomy" id="2021234"/>
    <lineage>
        <taxon>Bacteria</taxon>
        <taxon>Pseudomonadati</taxon>
        <taxon>Pseudomonadota</taxon>
        <taxon>Gammaproteobacteria</taxon>
        <taxon>Lysobacterales</taxon>
        <taxon>Rhodanobacteraceae</taxon>
        <taxon>Ahniella</taxon>
    </lineage>
</organism>
<evidence type="ECO:0000313" key="3">
    <source>
        <dbReference type="Proteomes" id="UP000241074"/>
    </source>
</evidence>
<dbReference type="RefSeq" id="WP_106894199.1">
    <property type="nucleotide sequence ID" value="NZ_CP027861.1"/>
</dbReference>
<sequence>MHARGYTLLEYMLVLVLLIIGGAIAIPIVTDMYGDMQESEYVQLLQATVTIARRNYEQSTSYTGLSTSEIIPQLPPKWVMGGTSIRHPLSGYIGVAADGGDPTLMLLTVSVQRDDTCRRALLGAWPYFDRIWVDITAVKTAAGQSMPTEAVLAARCTATTHNIVIQTD</sequence>
<evidence type="ECO:0000313" key="2">
    <source>
        <dbReference type="EMBL" id="AVQ00281.1"/>
    </source>
</evidence>
<dbReference type="SUPFAM" id="SSF54523">
    <property type="entry name" value="Pili subunits"/>
    <property type="match status" value="1"/>
</dbReference>
<keyword evidence="1" id="KW-0812">Transmembrane</keyword>
<dbReference type="Gene3D" id="3.30.1690.10">
    <property type="entry name" value="TcpA-like pilin"/>
    <property type="match status" value="1"/>
</dbReference>
<dbReference type="EMBL" id="CP027861">
    <property type="protein sequence ID" value="AVQ00281.1"/>
    <property type="molecule type" value="Genomic_DNA"/>
</dbReference>
<gene>
    <name evidence="2" type="ORF">C7S18_23580</name>
</gene>
<protein>
    <recommendedName>
        <fullName evidence="4">Prepilin-type cleavage/methylation domain-containing protein</fullName>
    </recommendedName>
</protein>
<dbReference type="InterPro" id="IPR045584">
    <property type="entry name" value="Pilin-like"/>
</dbReference>
<keyword evidence="1" id="KW-1133">Transmembrane helix</keyword>
<keyword evidence="2" id="KW-0614">Plasmid</keyword>
<dbReference type="KEGG" id="xba:C7S18_23580"/>
<reference evidence="2 3" key="2">
    <citation type="submission" date="2018-03" db="EMBL/GenBank/DDBJ databases">
        <authorList>
            <person name="Keele B.F."/>
        </authorList>
    </citation>
    <scope>NUCLEOTIDE SEQUENCE [LARGE SCALE GENOMIC DNA]</scope>
    <source>
        <strain evidence="2 3">D13</strain>
        <plasmid evidence="3">Plasmid unnamed</plasmid>
    </source>
</reference>
<feature type="transmembrane region" description="Helical" evidence="1">
    <location>
        <begin position="12"/>
        <end position="30"/>
    </location>
</feature>
<evidence type="ECO:0008006" key="4">
    <source>
        <dbReference type="Google" id="ProtNLM"/>
    </source>
</evidence>
<geneLocation type="plasmid" evidence="2">
    <name>unnamed</name>
</geneLocation>
<reference evidence="2 3" key="1">
    <citation type="submission" date="2018-03" db="EMBL/GenBank/DDBJ databases">
        <title>Ahniella affigens gen. nov., sp. nov., a gammaproteobacterium isolated from sandy soil near a stream.</title>
        <authorList>
            <person name="Ko Y."/>
            <person name="Kim J.-H."/>
        </authorList>
    </citation>
    <scope>NUCLEOTIDE SEQUENCE [LARGE SCALE GENOMIC DNA]</scope>
    <source>
        <strain evidence="2 3">D13</strain>
        <plasmid evidence="3">Plasmid unnamed</plasmid>
    </source>
</reference>
<dbReference type="AlphaFoldDB" id="A0A2P1PZL1"/>
<keyword evidence="1" id="KW-0472">Membrane</keyword>
<name>A0A2P1PZL1_9GAMM</name>